<feature type="compositionally biased region" description="Polar residues" evidence="1">
    <location>
        <begin position="149"/>
        <end position="170"/>
    </location>
</feature>
<feature type="compositionally biased region" description="Basic and acidic residues" evidence="1">
    <location>
        <begin position="1"/>
        <end position="15"/>
    </location>
</feature>
<proteinExistence type="predicted"/>
<feature type="compositionally biased region" description="Basic and acidic residues" evidence="1">
    <location>
        <begin position="138"/>
        <end position="148"/>
    </location>
</feature>
<accession>A0A1Q2YKU0</accession>
<feature type="region of interest" description="Disordered" evidence="1">
    <location>
        <begin position="131"/>
        <end position="180"/>
    </location>
</feature>
<reference evidence="2 3" key="1">
    <citation type="submission" date="2016-08" db="EMBL/GenBank/DDBJ databases">
        <title>Whole genome shotgun sequence of Pichia membranifaciens KS47-1.</title>
        <authorList>
            <person name="Konishi M."/>
            <person name="Ishida M."/>
            <person name="Arakawa T."/>
            <person name="Kato Y."/>
            <person name="Horiuchi J."/>
        </authorList>
    </citation>
    <scope>NUCLEOTIDE SEQUENCE [LARGE SCALE GENOMIC DNA]</scope>
    <source>
        <strain evidence="2 3">KS47-1</strain>
    </source>
</reference>
<dbReference type="EMBL" id="BDGI01000161">
    <property type="protein sequence ID" value="GAV30152.1"/>
    <property type="molecule type" value="Genomic_DNA"/>
</dbReference>
<comment type="caution">
    <text evidence="2">The sequence shown here is derived from an EMBL/GenBank/DDBJ whole genome shotgun (WGS) entry which is preliminary data.</text>
</comment>
<evidence type="ECO:0000313" key="3">
    <source>
        <dbReference type="Proteomes" id="UP000186136"/>
    </source>
</evidence>
<name>A0A1Q2YKU0_9ASCO</name>
<sequence length="367" mass="41129">MNKKRETNRRTETTTKNHSTKTIKLEGNSEVQDLRASANSKLSNRNATIKKPTPAFAKPYPIPIRFPSKVHTMMNQPVPVMMFPRNSPALPYIPNPSSCVNFENENDAYGKKPIIDSVRYKKINSNEYSCSTYQSNDYRSKPRWENHNTKGLKSSNDSLNFISDGNSSTPKKQKVATRSNDARILADPLSTSPSSKHENVDTQNVLEGLDNLDMDFSDNTITVASIAETKDAQKLKENIQNEFKNSVQLIAKKIQNNSSPKVANENFTEGKENCKYGKDLVEKVALNVIGSEKDNEVKISSKVNHFPSCPLPTLSGGWPNAPPVGNQYNVPYYDMNENLYPKFMASPLFGNPIWNNPNAFTNSARDN</sequence>
<evidence type="ECO:0000313" key="2">
    <source>
        <dbReference type="EMBL" id="GAV30152.1"/>
    </source>
</evidence>
<protein>
    <submittedName>
        <fullName evidence="2">Uncharacterized protein</fullName>
    </submittedName>
</protein>
<organism evidence="2 3">
    <name type="scientific">Pichia membranifaciens</name>
    <dbReference type="NCBI Taxonomy" id="4926"/>
    <lineage>
        <taxon>Eukaryota</taxon>
        <taxon>Fungi</taxon>
        <taxon>Dikarya</taxon>
        <taxon>Ascomycota</taxon>
        <taxon>Saccharomycotina</taxon>
        <taxon>Pichiomycetes</taxon>
        <taxon>Pichiales</taxon>
        <taxon>Pichiaceae</taxon>
        <taxon>Pichia</taxon>
    </lineage>
</organism>
<gene>
    <name evidence="2" type="ORF">PMKS-003659</name>
</gene>
<feature type="region of interest" description="Disordered" evidence="1">
    <location>
        <begin position="1"/>
        <end position="22"/>
    </location>
</feature>
<dbReference type="AlphaFoldDB" id="A0A1Q2YKU0"/>
<dbReference type="Proteomes" id="UP000186136">
    <property type="component" value="Unassembled WGS sequence"/>
</dbReference>
<dbReference type="OrthoDB" id="10311079at2759"/>
<evidence type="ECO:0000256" key="1">
    <source>
        <dbReference type="SAM" id="MobiDB-lite"/>
    </source>
</evidence>
<keyword evidence="3" id="KW-1185">Reference proteome</keyword>